<evidence type="ECO:0000256" key="4">
    <source>
        <dbReference type="RuleBase" id="RU366007"/>
    </source>
</evidence>
<evidence type="ECO:0000256" key="2">
    <source>
        <dbReference type="ARBA" id="ARBA00023002"/>
    </source>
</evidence>
<gene>
    <name evidence="6" type="primary">bkdA</name>
    <name evidence="6" type="ORF">EHSB41UT_04119</name>
</gene>
<comment type="subunit">
    <text evidence="4">Heterodimer of an alpha and a beta chain.</text>
</comment>
<accession>A0A1X7AQ05</accession>
<dbReference type="PANTHER" id="PTHR43380">
    <property type="entry name" value="2-OXOISOVALERATE DEHYDROGENASE SUBUNIT ALPHA, MITOCHONDRIAL"/>
    <property type="match status" value="1"/>
</dbReference>
<dbReference type="Gene3D" id="3.40.50.970">
    <property type="match status" value="1"/>
</dbReference>
<comment type="cofactor">
    <cofactor evidence="1 4">
        <name>thiamine diphosphate</name>
        <dbReference type="ChEBI" id="CHEBI:58937"/>
    </cofactor>
</comment>
<comment type="function">
    <text evidence="4">The pyruvate dehydrogenase complex catalyzes the overall conversion of pyruvate to acetyl-CoA and CO(2). It contains multiple copies of three enzymatic components: pyruvate dehydrogenase (E1), dihydrolipoamide acetyltransferase (E2) and lipoamide dehydrogenase (E3).</text>
</comment>
<evidence type="ECO:0000256" key="3">
    <source>
        <dbReference type="ARBA" id="ARBA00023052"/>
    </source>
</evidence>
<dbReference type="SUPFAM" id="SSF52518">
    <property type="entry name" value="Thiamin diphosphate-binding fold (THDP-binding)"/>
    <property type="match status" value="1"/>
</dbReference>
<sequence length="366" mass="40317">MSTSLDGGDLFRVHRDDIPYVRFLGADGQPTQPLPEWVNDERTMVGYYKAMVKAREADRKAIAMQRTGQMGTYPSGLGQEAPGVVYGSLMNKDDVLVPYYRDLSGQLLRGVELSDIYLYWGGDERGSAGEGYGQDLPNCVPIATQAGHAVGIASAFRIRGEQRVAVTTCGDGATSKGDFLEALNLAGTWQLPVVFLVVNNQWAISVPRQIQCGAPTLAQKGAGAGVPCVQVDGNDVVALHEVIGSAIERARKGKGAMVIEAITYRLGDHTTADDATRYRPNDEVRKAWEEEPVKRLQTWLHQRGWWSPEQETALQEQVRSEVQKAVEKYLSTPLPETSDLFDYHFAETPIGLRQQHEEMQGGLSHE</sequence>
<evidence type="ECO:0000256" key="1">
    <source>
        <dbReference type="ARBA" id="ARBA00001964"/>
    </source>
</evidence>
<keyword evidence="3 4" id="KW-0786">Thiamine pyrophosphate</keyword>
<dbReference type="InterPro" id="IPR001017">
    <property type="entry name" value="DH_E1"/>
</dbReference>
<keyword evidence="2 4" id="KW-0560">Oxidoreductase</keyword>
<comment type="catalytic activity">
    <reaction evidence="4">
        <text>N(6)-[(R)-lipoyl]-L-lysyl-[protein] + pyruvate + H(+) = N(6)-[(R)-S(8)-acetyldihydrolipoyl]-L-lysyl-[protein] + CO2</text>
        <dbReference type="Rhea" id="RHEA:19189"/>
        <dbReference type="Rhea" id="RHEA-COMP:10474"/>
        <dbReference type="Rhea" id="RHEA-COMP:10478"/>
        <dbReference type="ChEBI" id="CHEBI:15361"/>
        <dbReference type="ChEBI" id="CHEBI:15378"/>
        <dbReference type="ChEBI" id="CHEBI:16526"/>
        <dbReference type="ChEBI" id="CHEBI:83099"/>
        <dbReference type="ChEBI" id="CHEBI:83111"/>
        <dbReference type="EC" id="1.2.4.1"/>
    </reaction>
</comment>
<dbReference type="GO" id="GO:0004739">
    <property type="term" value="F:pyruvate dehydrogenase (acetyl-transferring) activity"/>
    <property type="evidence" value="ECO:0007669"/>
    <property type="project" value="UniProtKB-UniRule"/>
</dbReference>
<proteinExistence type="predicted"/>
<reference evidence="6 7" key="1">
    <citation type="submission" date="2017-03" db="EMBL/GenBank/DDBJ databases">
        <authorList>
            <person name="Afonso C.L."/>
            <person name="Miller P.J."/>
            <person name="Scott M.A."/>
            <person name="Spackman E."/>
            <person name="Goraichik I."/>
            <person name="Dimitrov K.M."/>
            <person name="Suarez D.L."/>
            <person name="Swayne D.E."/>
        </authorList>
    </citation>
    <scope>NUCLEOTIDE SEQUENCE [LARGE SCALE GENOMIC DNA]</scope>
    <source>
        <strain evidence="6">SB41UT1</strain>
    </source>
</reference>
<keyword evidence="7" id="KW-1185">Reference proteome</keyword>
<keyword evidence="4" id="KW-0670">Pyruvate</keyword>
<dbReference type="AlphaFoldDB" id="A0A1X7AQ05"/>
<dbReference type="NCBIfam" id="TIGR03181">
    <property type="entry name" value="PDH_E1_alph_x"/>
    <property type="match status" value="1"/>
</dbReference>
<dbReference type="CDD" id="cd02000">
    <property type="entry name" value="TPP_E1_PDC_ADC_BCADC"/>
    <property type="match status" value="1"/>
</dbReference>
<protein>
    <recommendedName>
        <fullName evidence="4">Pyruvate dehydrogenase E1 component subunit alpha</fullName>
        <ecNumber evidence="4">1.2.4.1</ecNumber>
    </recommendedName>
</protein>
<dbReference type="Proteomes" id="UP000196573">
    <property type="component" value="Unassembled WGS sequence"/>
</dbReference>
<organism evidence="6 7">
    <name type="scientific">Parendozoicomonas haliclonae</name>
    <dbReference type="NCBI Taxonomy" id="1960125"/>
    <lineage>
        <taxon>Bacteria</taxon>
        <taxon>Pseudomonadati</taxon>
        <taxon>Pseudomonadota</taxon>
        <taxon>Gammaproteobacteria</taxon>
        <taxon>Oceanospirillales</taxon>
        <taxon>Endozoicomonadaceae</taxon>
        <taxon>Parendozoicomonas</taxon>
    </lineage>
</organism>
<dbReference type="GO" id="GO:0009083">
    <property type="term" value="P:branched-chain amino acid catabolic process"/>
    <property type="evidence" value="ECO:0007669"/>
    <property type="project" value="TreeGrafter"/>
</dbReference>
<dbReference type="PANTHER" id="PTHR43380:SF1">
    <property type="entry name" value="2-OXOISOVALERATE DEHYDROGENASE SUBUNIT ALPHA, MITOCHONDRIAL"/>
    <property type="match status" value="1"/>
</dbReference>
<dbReference type="EC" id="1.2.4.1" evidence="4"/>
<feature type="domain" description="Dehydrogenase E1 component" evidence="5">
    <location>
        <begin position="48"/>
        <end position="336"/>
    </location>
</feature>
<dbReference type="Pfam" id="PF00676">
    <property type="entry name" value="E1_dh"/>
    <property type="match status" value="1"/>
</dbReference>
<dbReference type="RefSeq" id="WP_087112756.1">
    <property type="nucleotide sequence ID" value="NZ_CBCSCN010000013.1"/>
</dbReference>
<evidence type="ECO:0000313" key="6">
    <source>
        <dbReference type="EMBL" id="SMA50325.1"/>
    </source>
</evidence>
<dbReference type="EMBL" id="FWPT01000011">
    <property type="protein sequence ID" value="SMA50325.1"/>
    <property type="molecule type" value="Genomic_DNA"/>
</dbReference>
<dbReference type="InterPro" id="IPR017596">
    <property type="entry name" value="PdhA/BkdA"/>
</dbReference>
<dbReference type="OrthoDB" id="9766715at2"/>
<evidence type="ECO:0000259" key="5">
    <source>
        <dbReference type="Pfam" id="PF00676"/>
    </source>
</evidence>
<dbReference type="InterPro" id="IPR050771">
    <property type="entry name" value="Alpha-ketoacid_DH_E1_comp"/>
</dbReference>
<dbReference type="InterPro" id="IPR029061">
    <property type="entry name" value="THDP-binding"/>
</dbReference>
<name>A0A1X7AQ05_9GAMM</name>
<evidence type="ECO:0000313" key="7">
    <source>
        <dbReference type="Proteomes" id="UP000196573"/>
    </source>
</evidence>